<dbReference type="RefSeq" id="WP_057861750.1">
    <property type="nucleotide sequence ID" value="NZ_LLYB01000109.1"/>
</dbReference>
<proteinExistence type="predicted"/>
<dbReference type="EMBL" id="LLYB01000109">
    <property type="protein sequence ID" value="KRR18245.1"/>
    <property type="molecule type" value="Genomic_DNA"/>
</dbReference>
<dbReference type="Proteomes" id="UP000051660">
    <property type="component" value="Unassembled WGS sequence"/>
</dbReference>
<gene>
    <name evidence="2" type="ORF">CQ14_25345</name>
</gene>
<accession>A0A0R3MK58</accession>
<organism evidence="2 3">
    <name type="scientific">Bradyrhizobium lablabi</name>
    <dbReference type="NCBI Taxonomy" id="722472"/>
    <lineage>
        <taxon>Bacteria</taxon>
        <taxon>Pseudomonadati</taxon>
        <taxon>Pseudomonadota</taxon>
        <taxon>Alphaproteobacteria</taxon>
        <taxon>Hyphomicrobiales</taxon>
        <taxon>Nitrobacteraceae</taxon>
        <taxon>Bradyrhizobium</taxon>
    </lineage>
</organism>
<reference evidence="2 3" key="1">
    <citation type="submission" date="2014-03" db="EMBL/GenBank/DDBJ databases">
        <title>Bradyrhizobium valentinum sp. nov., isolated from effective nodules of Lupinus mariae-josephae, a lupine endemic of basic-lime soils in Eastern Spain.</title>
        <authorList>
            <person name="Duran D."/>
            <person name="Rey L."/>
            <person name="Navarro A."/>
            <person name="Busquets A."/>
            <person name="Imperial J."/>
            <person name="Ruiz-Argueso T."/>
        </authorList>
    </citation>
    <scope>NUCLEOTIDE SEQUENCE [LARGE SCALE GENOMIC DNA]</scope>
    <source>
        <strain evidence="2 3">CCBAU 23086</strain>
    </source>
</reference>
<keyword evidence="1" id="KW-1133">Transmembrane helix</keyword>
<keyword evidence="1" id="KW-0472">Membrane</keyword>
<dbReference type="OrthoDB" id="8242668at2"/>
<protein>
    <submittedName>
        <fullName evidence="2">Uncharacterized protein</fullName>
    </submittedName>
</protein>
<evidence type="ECO:0000256" key="1">
    <source>
        <dbReference type="SAM" id="Phobius"/>
    </source>
</evidence>
<evidence type="ECO:0000313" key="3">
    <source>
        <dbReference type="Proteomes" id="UP000051660"/>
    </source>
</evidence>
<dbReference type="AlphaFoldDB" id="A0A0R3MK58"/>
<name>A0A0R3MK58_9BRAD</name>
<comment type="caution">
    <text evidence="2">The sequence shown here is derived from an EMBL/GenBank/DDBJ whole genome shotgun (WGS) entry which is preliminary data.</text>
</comment>
<sequence>MLLTAAVALNPVGIDFLRSAFFAGEQLARNIAQPIVLTAMAILGLIGALEWLVRLFIINRRARGGTTA</sequence>
<keyword evidence="1" id="KW-0812">Transmembrane</keyword>
<feature type="transmembrane region" description="Helical" evidence="1">
    <location>
        <begin position="35"/>
        <end position="53"/>
    </location>
</feature>
<evidence type="ECO:0000313" key="2">
    <source>
        <dbReference type="EMBL" id="KRR18245.1"/>
    </source>
</evidence>